<keyword evidence="1" id="KW-0413">Isomerase</keyword>
<comment type="caution">
    <text evidence="1">The sequence shown here is derived from an EMBL/GenBank/DDBJ whole genome shotgun (WGS) entry which is preliminary data.</text>
</comment>
<name>A0AC61YAY7_9FLAO</name>
<dbReference type="EC" id="5.1.3.-" evidence="1"/>
<organism evidence="1 2">
    <name type="scientific">Mesonia oceanica</name>
    <dbReference type="NCBI Taxonomy" id="2687242"/>
    <lineage>
        <taxon>Bacteria</taxon>
        <taxon>Pseudomonadati</taxon>
        <taxon>Bacteroidota</taxon>
        <taxon>Flavobacteriia</taxon>
        <taxon>Flavobacteriales</taxon>
        <taxon>Flavobacteriaceae</taxon>
        <taxon>Mesonia</taxon>
    </lineage>
</organism>
<accession>A0AC61YAY7</accession>
<proteinExistence type="predicted"/>
<gene>
    <name evidence="1" type="ORF">FVB9532_02970</name>
</gene>
<dbReference type="EMBL" id="CABVMM010000012">
    <property type="protein sequence ID" value="VVV01677.1"/>
    <property type="molecule type" value="Genomic_DNA"/>
</dbReference>
<sequence length="269" mass="30634">MLEIGISSWTLGIKDLEQLMLKVKTLGLDGLCFCEDIQSYSPKEVNDMVKKYGLKLFAIDPFYCSPRTAKEATLENAIDYYSKVIDFAVEANSPWVTLQGLPQWMVNCNSEKEKLSFLTNACKKLDAYAKLKKVKLVYKAVNRYESPMMNTALSCRSFLEKLEYHEIGIVLDSFHMNIEETDALRAIRETGPQLSGYCISDSNRGGIGSGHIDFISQYQVLQEIGFKGPVIIEIVLPHLTPTTTPRNKKEWEELENEIKRSVSVWRELN</sequence>
<evidence type="ECO:0000313" key="2">
    <source>
        <dbReference type="Proteomes" id="UP000356253"/>
    </source>
</evidence>
<reference evidence="1" key="1">
    <citation type="submission" date="2019-09" db="EMBL/GenBank/DDBJ databases">
        <authorList>
            <person name="Rodrigo-Torres L."/>
            <person name="Arahal R. D."/>
            <person name="Lucena T."/>
        </authorList>
    </citation>
    <scope>NUCLEOTIDE SEQUENCE</scope>
    <source>
        <strain evidence="1">ISS653</strain>
    </source>
</reference>
<evidence type="ECO:0000313" key="1">
    <source>
        <dbReference type="EMBL" id="VVV01677.1"/>
    </source>
</evidence>
<dbReference type="Proteomes" id="UP000356253">
    <property type="component" value="Unassembled WGS sequence"/>
</dbReference>
<protein>
    <submittedName>
        <fullName evidence="1">L-ribulose 3-epimerase</fullName>
        <ecNumber evidence="1">5.1.3.-</ecNumber>
    </submittedName>
</protein>
<keyword evidence="2" id="KW-1185">Reference proteome</keyword>